<dbReference type="PROSITE" id="PS00041">
    <property type="entry name" value="HTH_ARAC_FAMILY_1"/>
    <property type="match status" value="1"/>
</dbReference>
<gene>
    <name evidence="5" type="ORF">DRF65_13330</name>
</gene>
<reference evidence="6" key="1">
    <citation type="submission" date="2018-06" db="EMBL/GenBank/DDBJ databases">
        <authorList>
            <person name="Lum Nde A."/>
            <person name="Hugo C."/>
        </authorList>
    </citation>
    <scope>NUCLEOTIDE SEQUENCE [LARGE SCALE GENOMIC DNA]</scope>
    <source>
        <strain evidence="6">1_F178</strain>
    </source>
</reference>
<comment type="caution">
    <text evidence="5">The sequence shown here is derived from an EMBL/GenBank/DDBJ whole genome shotgun (WGS) entry which is preliminary data.</text>
</comment>
<dbReference type="InterPro" id="IPR011051">
    <property type="entry name" value="RmlC_Cupin_sf"/>
</dbReference>
<name>A0A3D9C7Z6_9FLAO</name>
<sequence length="341" mass="40698">MGFTCWLSCFSSILVLFAFFPLFTTFVPHNPFPMAKKSHKELLQKPDFVSQLAFDELLQQVEFDLRVKEFVVMEIDRANYIIKPNIPYRSDYFCIFLVQEGSVGFRLDDKNYMVYKGDIVFCPMAETFWVDNIAIDYNAKYIFFSLDFISEAGFNYKSNNVLKSLSSDPTHIVRNEPELYKRLQFYFDELKMLNNKEKDNYYFNEMIWHHFSLVIYEIDNYFKKIEKPHSVTPREDELTTSFFKLVQEHFKEEHNVQFYADKLFISRKYLTKVINKTMFKTPRDIIHQVLAVEARLLLKNPNLNVNEVAAKLRFSDQASFSKFFKKHTGRAPLEYRKDDLY</sequence>
<dbReference type="Pfam" id="PF12833">
    <property type="entry name" value="HTH_18"/>
    <property type="match status" value="1"/>
</dbReference>
<evidence type="ECO:0000313" key="6">
    <source>
        <dbReference type="Proteomes" id="UP000256686"/>
    </source>
</evidence>
<keyword evidence="3" id="KW-0804">Transcription</keyword>
<dbReference type="AlphaFoldDB" id="A0A3D9C7Z6"/>
<dbReference type="SUPFAM" id="SSF46689">
    <property type="entry name" value="Homeodomain-like"/>
    <property type="match status" value="1"/>
</dbReference>
<organism evidence="5 6">
    <name type="scientific">Chryseobacterium pennae</name>
    <dbReference type="NCBI Taxonomy" id="2258962"/>
    <lineage>
        <taxon>Bacteria</taxon>
        <taxon>Pseudomonadati</taxon>
        <taxon>Bacteroidota</taxon>
        <taxon>Flavobacteriia</taxon>
        <taxon>Flavobacteriales</taxon>
        <taxon>Weeksellaceae</taxon>
        <taxon>Chryseobacterium group</taxon>
        <taxon>Chryseobacterium</taxon>
    </lineage>
</organism>
<keyword evidence="2" id="KW-0238">DNA-binding</keyword>
<evidence type="ECO:0000256" key="1">
    <source>
        <dbReference type="ARBA" id="ARBA00023015"/>
    </source>
</evidence>
<keyword evidence="6" id="KW-1185">Reference proteome</keyword>
<dbReference type="EMBL" id="QNVT01000011">
    <property type="protein sequence ID" value="REC62003.1"/>
    <property type="molecule type" value="Genomic_DNA"/>
</dbReference>
<evidence type="ECO:0000313" key="5">
    <source>
        <dbReference type="EMBL" id="REC62003.1"/>
    </source>
</evidence>
<dbReference type="InterPro" id="IPR009057">
    <property type="entry name" value="Homeodomain-like_sf"/>
</dbReference>
<proteinExistence type="predicted"/>
<keyword evidence="1" id="KW-0805">Transcription regulation</keyword>
<accession>A0A3D9C7Z6</accession>
<protein>
    <submittedName>
        <fullName evidence="5">AraC family transcriptional regulator</fullName>
    </submittedName>
</protein>
<evidence type="ECO:0000256" key="3">
    <source>
        <dbReference type="ARBA" id="ARBA00023163"/>
    </source>
</evidence>
<dbReference type="GO" id="GO:0003700">
    <property type="term" value="F:DNA-binding transcription factor activity"/>
    <property type="evidence" value="ECO:0007669"/>
    <property type="project" value="InterPro"/>
</dbReference>
<dbReference type="SUPFAM" id="SSF51182">
    <property type="entry name" value="RmlC-like cupins"/>
    <property type="match status" value="1"/>
</dbReference>
<evidence type="ECO:0000256" key="2">
    <source>
        <dbReference type="ARBA" id="ARBA00023125"/>
    </source>
</evidence>
<dbReference type="InterPro" id="IPR018062">
    <property type="entry name" value="HTH_AraC-typ_CS"/>
</dbReference>
<dbReference type="PANTHER" id="PTHR43280">
    <property type="entry name" value="ARAC-FAMILY TRANSCRIPTIONAL REGULATOR"/>
    <property type="match status" value="1"/>
</dbReference>
<dbReference type="PANTHER" id="PTHR43280:SF32">
    <property type="entry name" value="TRANSCRIPTIONAL REGULATORY PROTEIN"/>
    <property type="match status" value="1"/>
</dbReference>
<dbReference type="InterPro" id="IPR018060">
    <property type="entry name" value="HTH_AraC"/>
</dbReference>
<evidence type="ECO:0000259" key="4">
    <source>
        <dbReference type="PROSITE" id="PS01124"/>
    </source>
</evidence>
<feature type="domain" description="HTH araC/xylS-type" evidence="4">
    <location>
        <begin position="240"/>
        <end position="338"/>
    </location>
</feature>
<dbReference type="Proteomes" id="UP000256686">
    <property type="component" value="Unassembled WGS sequence"/>
</dbReference>
<dbReference type="SMART" id="SM00342">
    <property type="entry name" value="HTH_ARAC"/>
    <property type="match status" value="1"/>
</dbReference>
<dbReference type="Gene3D" id="1.10.10.60">
    <property type="entry name" value="Homeodomain-like"/>
    <property type="match status" value="1"/>
</dbReference>
<dbReference type="PROSITE" id="PS01124">
    <property type="entry name" value="HTH_ARAC_FAMILY_2"/>
    <property type="match status" value="1"/>
</dbReference>
<dbReference type="GO" id="GO:0043565">
    <property type="term" value="F:sequence-specific DNA binding"/>
    <property type="evidence" value="ECO:0007669"/>
    <property type="project" value="InterPro"/>
</dbReference>